<protein>
    <recommendedName>
        <fullName evidence="3">Nucleotidyltransferase family protein</fullName>
    </recommendedName>
</protein>
<accession>A0ABN2Q7F4</accession>
<keyword evidence="2" id="KW-1185">Reference proteome</keyword>
<name>A0ABN2Q7F4_9ACTN</name>
<dbReference type="Pfam" id="PF14907">
    <property type="entry name" value="NTP_transf_5"/>
    <property type="match status" value="1"/>
</dbReference>
<dbReference type="Proteomes" id="UP001500571">
    <property type="component" value="Unassembled WGS sequence"/>
</dbReference>
<sequence length="308" mass="34347">MTTPSGRPSATALSQPEGIALAHALTARLARDCGVRALAMKGPVSAHHGWRNPRHSSDADLLVEPSGLAPLLSRLGELGWQQKPRYADHSVTLTHPLWPCELDVHDRFPGFLAEPDVVFDALWRTRSTIELAHSPQPCTGPVGSAVVAALHALREPEHGRHFHEFEHLVARLQERPQMREPIQALARETGALRTLAPLFDRLGWAVTADPPALHSEAYAAWELRRTSGTTAGVTWLLRLRSAPVVRWPALVPEMLLGREDRLRERFPQLPAGRRALWLARWWRLRAAVRDLPAAFAAIRRYTRTRSAG</sequence>
<dbReference type="InterPro" id="IPR039498">
    <property type="entry name" value="NTP_transf_5"/>
</dbReference>
<evidence type="ECO:0000313" key="2">
    <source>
        <dbReference type="Proteomes" id="UP001500571"/>
    </source>
</evidence>
<proteinExistence type="predicted"/>
<evidence type="ECO:0000313" key="1">
    <source>
        <dbReference type="EMBL" id="GAA1945894.1"/>
    </source>
</evidence>
<reference evidence="1 2" key="1">
    <citation type="journal article" date="2019" name="Int. J. Syst. Evol. Microbiol.">
        <title>The Global Catalogue of Microorganisms (GCM) 10K type strain sequencing project: providing services to taxonomists for standard genome sequencing and annotation.</title>
        <authorList>
            <consortium name="The Broad Institute Genomics Platform"/>
            <consortium name="The Broad Institute Genome Sequencing Center for Infectious Disease"/>
            <person name="Wu L."/>
            <person name="Ma J."/>
        </authorList>
    </citation>
    <scope>NUCLEOTIDE SEQUENCE [LARGE SCALE GENOMIC DNA]</scope>
    <source>
        <strain evidence="1 2">JCM 15309</strain>
    </source>
</reference>
<dbReference type="EMBL" id="BAAAPB010000001">
    <property type="protein sequence ID" value="GAA1945894.1"/>
    <property type="molecule type" value="Genomic_DNA"/>
</dbReference>
<comment type="caution">
    <text evidence="1">The sequence shown here is derived from an EMBL/GenBank/DDBJ whole genome shotgun (WGS) entry which is preliminary data.</text>
</comment>
<evidence type="ECO:0008006" key="3">
    <source>
        <dbReference type="Google" id="ProtNLM"/>
    </source>
</evidence>
<organism evidence="1 2">
    <name type="scientific">Nocardioides panacihumi</name>
    <dbReference type="NCBI Taxonomy" id="400774"/>
    <lineage>
        <taxon>Bacteria</taxon>
        <taxon>Bacillati</taxon>
        <taxon>Actinomycetota</taxon>
        <taxon>Actinomycetes</taxon>
        <taxon>Propionibacteriales</taxon>
        <taxon>Nocardioidaceae</taxon>
        <taxon>Nocardioides</taxon>
    </lineage>
</organism>
<dbReference type="RefSeq" id="WP_344041306.1">
    <property type="nucleotide sequence ID" value="NZ_BAAAPB010000001.1"/>
</dbReference>
<gene>
    <name evidence="1" type="ORF">GCM10009798_01090</name>
</gene>